<accession>A0A1I7XMT4</accession>
<reference evidence="2" key="1">
    <citation type="submission" date="2016-11" db="UniProtKB">
        <authorList>
            <consortium name="WormBaseParasite"/>
        </authorList>
    </citation>
    <scope>IDENTIFICATION</scope>
</reference>
<keyword evidence="1" id="KW-1185">Reference proteome</keyword>
<evidence type="ECO:0000313" key="1">
    <source>
        <dbReference type="Proteomes" id="UP000095283"/>
    </source>
</evidence>
<evidence type="ECO:0000313" key="2">
    <source>
        <dbReference type="WBParaSite" id="Hba_18805"/>
    </source>
</evidence>
<proteinExistence type="predicted"/>
<protein>
    <submittedName>
        <fullName evidence="2">Nuclear receptor domain-containing protein</fullName>
    </submittedName>
</protein>
<organism evidence="1 2">
    <name type="scientific">Heterorhabditis bacteriophora</name>
    <name type="common">Entomopathogenic nematode worm</name>
    <dbReference type="NCBI Taxonomy" id="37862"/>
    <lineage>
        <taxon>Eukaryota</taxon>
        <taxon>Metazoa</taxon>
        <taxon>Ecdysozoa</taxon>
        <taxon>Nematoda</taxon>
        <taxon>Chromadorea</taxon>
        <taxon>Rhabditida</taxon>
        <taxon>Rhabditina</taxon>
        <taxon>Rhabditomorpha</taxon>
        <taxon>Strongyloidea</taxon>
        <taxon>Heterorhabditidae</taxon>
        <taxon>Heterorhabditis</taxon>
    </lineage>
</organism>
<name>A0A1I7XMT4_HETBA</name>
<sequence>MSRHKPSGLTDLTRTEQLALTSHRVSATSMLIRTASKENICPMYSGNLLSRCAGCGKTQDYRFRAALNDDLTSSSAKPVHLAIKCNGYRIWKNIKYSMNDIRKKPACI</sequence>
<dbReference type="WBParaSite" id="Hba_18805">
    <property type="protein sequence ID" value="Hba_18805"/>
    <property type="gene ID" value="Hba_18805"/>
</dbReference>
<dbReference type="AlphaFoldDB" id="A0A1I7XMT4"/>
<dbReference type="Proteomes" id="UP000095283">
    <property type="component" value="Unplaced"/>
</dbReference>